<dbReference type="SUPFAM" id="SSF56672">
    <property type="entry name" value="DNA/RNA polymerases"/>
    <property type="match status" value="1"/>
</dbReference>
<organism evidence="2">
    <name type="scientific">Tanacetum cinerariifolium</name>
    <name type="common">Dalmatian daisy</name>
    <name type="synonym">Chrysanthemum cinerariifolium</name>
    <dbReference type="NCBI Taxonomy" id="118510"/>
    <lineage>
        <taxon>Eukaryota</taxon>
        <taxon>Viridiplantae</taxon>
        <taxon>Streptophyta</taxon>
        <taxon>Embryophyta</taxon>
        <taxon>Tracheophyta</taxon>
        <taxon>Spermatophyta</taxon>
        <taxon>Magnoliopsida</taxon>
        <taxon>eudicotyledons</taxon>
        <taxon>Gunneridae</taxon>
        <taxon>Pentapetalae</taxon>
        <taxon>asterids</taxon>
        <taxon>campanulids</taxon>
        <taxon>Asterales</taxon>
        <taxon>Asteraceae</taxon>
        <taxon>Asteroideae</taxon>
        <taxon>Anthemideae</taxon>
        <taxon>Anthemidinae</taxon>
        <taxon>Tanacetum</taxon>
    </lineage>
</organism>
<accession>A0A699HJE8</accession>
<dbReference type="InterPro" id="IPR013103">
    <property type="entry name" value="RVT_2"/>
</dbReference>
<dbReference type="AlphaFoldDB" id="A0A699HJE8"/>
<evidence type="ECO:0000259" key="1">
    <source>
        <dbReference type="Pfam" id="PF07727"/>
    </source>
</evidence>
<gene>
    <name evidence="2" type="ORF">Tci_404888</name>
</gene>
<evidence type="ECO:0000313" key="2">
    <source>
        <dbReference type="EMBL" id="GEY32914.1"/>
    </source>
</evidence>
<feature type="domain" description="Reverse transcriptase Ty1/copia-type" evidence="1">
    <location>
        <begin position="20"/>
        <end position="160"/>
    </location>
</feature>
<name>A0A699HJE8_TANCI</name>
<comment type="caution">
    <text evidence="2">The sequence shown here is derived from an EMBL/GenBank/DDBJ whole genome shotgun (WGS) entry which is preliminary data.</text>
</comment>
<dbReference type="PANTHER" id="PTHR11439:SF522">
    <property type="entry name" value="REVERSE TRANSCRIPTASE TY1_COPIA-TYPE DOMAIN-CONTAINING PROTEIN"/>
    <property type="match status" value="1"/>
</dbReference>
<dbReference type="CDD" id="cd09272">
    <property type="entry name" value="RNase_HI_RT_Ty1"/>
    <property type="match status" value="1"/>
</dbReference>
<reference evidence="2" key="1">
    <citation type="journal article" date="2019" name="Sci. Rep.">
        <title>Draft genome of Tanacetum cinerariifolium, the natural source of mosquito coil.</title>
        <authorList>
            <person name="Yamashiro T."/>
            <person name="Shiraishi A."/>
            <person name="Satake H."/>
            <person name="Nakayama K."/>
        </authorList>
    </citation>
    <scope>NUCLEOTIDE SEQUENCE</scope>
</reference>
<sequence>MQHPGWVEAMNKELEALEKNNTWTLTELPSGHKGITFKWVYKTKFKPTNIIERLKARLVVRGFNQKEGLDYKHTFSPVFKFTTVKVLIAIATAKQWPLHQLDINNTFLHGYINEEIYMLPPEGYTKAKPGQVCKLNRSLYGLKQASRQWNQELTIFLVEKEDVLITGYTPTKVDSLKKSHDDKFTIKDLGLAKYFLGVLISDPAAYRRLVGRLLYLTMTRPNISYVVQHLSQIVFSPKDVYLQVAIHLLKYLKYTVFKGLFYPIQPHLQTKKQATLSRSSTKAEYRSMATTTCELLWLTFLLKDLHISVKLPITLFCNKKSAQQLAANPCFHDRSKHMDVDCHFTREKVQYGFLQTAFIPSHLQLADIMTKALNQV</sequence>
<dbReference type="PANTHER" id="PTHR11439">
    <property type="entry name" value="GAG-POL-RELATED RETROTRANSPOSON"/>
    <property type="match status" value="1"/>
</dbReference>
<protein>
    <recommendedName>
        <fullName evidence="1">Reverse transcriptase Ty1/copia-type domain-containing protein</fullName>
    </recommendedName>
</protein>
<dbReference type="EMBL" id="BKCJ010169576">
    <property type="protein sequence ID" value="GEY32914.1"/>
    <property type="molecule type" value="Genomic_DNA"/>
</dbReference>
<dbReference type="InterPro" id="IPR043502">
    <property type="entry name" value="DNA/RNA_pol_sf"/>
</dbReference>
<dbReference type="Pfam" id="PF07727">
    <property type="entry name" value="RVT_2"/>
    <property type="match status" value="1"/>
</dbReference>
<proteinExistence type="predicted"/>